<dbReference type="RefSeq" id="WP_345160632.1">
    <property type="nucleotide sequence ID" value="NZ_BAABHC010000016.1"/>
</dbReference>
<keyword evidence="3" id="KW-1185">Reference proteome</keyword>
<dbReference type="SUPFAM" id="SSF49299">
    <property type="entry name" value="PKD domain"/>
    <property type="match status" value="4"/>
</dbReference>
<evidence type="ECO:0000313" key="3">
    <source>
        <dbReference type="Proteomes" id="UP001500552"/>
    </source>
</evidence>
<dbReference type="InterPro" id="IPR044023">
    <property type="entry name" value="Ig_7"/>
</dbReference>
<dbReference type="SMART" id="SM00089">
    <property type="entry name" value="PKD"/>
    <property type="match status" value="4"/>
</dbReference>
<gene>
    <name evidence="2" type="ORF">GCM10023188_33020</name>
</gene>
<evidence type="ECO:0000313" key="2">
    <source>
        <dbReference type="EMBL" id="GAA4438086.1"/>
    </source>
</evidence>
<dbReference type="InterPro" id="IPR026341">
    <property type="entry name" value="T9SS_type_B"/>
</dbReference>
<dbReference type="InterPro" id="IPR000601">
    <property type="entry name" value="PKD_dom"/>
</dbReference>
<dbReference type="Pfam" id="PF00801">
    <property type="entry name" value="PKD"/>
    <property type="match status" value="1"/>
</dbReference>
<name>A0ABP8LXF5_9BACT</name>
<proteinExistence type="predicted"/>
<comment type="caution">
    <text evidence="2">The sequence shown here is derived from an EMBL/GenBank/DDBJ whole genome shotgun (WGS) entry which is preliminary data.</text>
</comment>
<dbReference type="Pfam" id="PF13585">
    <property type="entry name" value="CHU_C"/>
    <property type="match status" value="1"/>
</dbReference>
<feature type="domain" description="PKD" evidence="1">
    <location>
        <begin position="532"/>
        <end position="576"/>
    </location>
</feature>
<protein>
    <recommendedName>
        <fullName evidence="1">PKD domain-containing protein</fullName>
    </recommendedName>
</protein>
<dbReference type="InterPro" id="IPR013783">
    <property type="entry name" value="Ig-like_fold"/>
</dbReference>
<dbReference type="EMBL" id="BAABHC010000016">
    <property type="protein sequence ID" value="GAA4438086.1"/>
    <property type="molecule type" value="Genomic_DNA"/>
</dbReference>
<dbReference type="InterPro" id="IPR022409">
    <property type="entry name" value="PKD/Chitinase_dom"/>
</dbReference>
<sequence length="1954" mass="204689">MQPIFKAFLHVLFFGICGILPATLYAQECIPTVTTSGSLCQNGQVKLTASEAASYLWTTGATTQSITVTGSGDYAVKTVQSDGCEGTSAPVHIAASPNASIADPVNYFTSCSATGGSASFELTIENTSTTKESNKSYLIKWGDGSTVTLGSAFETATHTYTATGFFQLEVEVTGESGCTSSTTERVFIGSNPSLGLASRGNTNDCLPATYTFDILNTKGNSPLTVYTVDFGDGTPVQTFTHANLPTAITHTYEVSSKDAPNSAFTLKATATNPCGFTPATVGGIKISKGPEAAFGTATASGCVNVPVQLTDMTIVGFNANTVNPSAGAAYTVEWEITPATGWEYHYGNATTKSPSVKFTRAGEYAIRMTATPVGTGTKCTSSTIEKIYRVSELATADFEISGNGTCAPALFEAQNKSTGEGLQYMWQVSPAQGWEFAAGSTESSESPGFSFTQSGTYTVSLTTSNSCKSEVKERTVVIQDKPVALLPEPQQYCGPQTLSFSEASAKHAPQYDAQFGTISSYNWSVTGPAGATFTDGTDSHSPYPSIYFPAAGKYTVSVFATNECGASEAATQEITIGQIPELSASSPNAAICVGASTTIRVTGADSYAWEPAEGLSATTGSVVTVNPTETTTYTITGTNTETGCTSTTTFTVRVHSLPEVSVSTDTEAICYKQGMATFTASGADSYTWFPATGLSATTGASVVARPTSTTTYTVIGLNATTGCTNTATVTLTVTPLPTVNAGPDVTVCNAPVPTRLQGSPAGGTWSGPNVSASGDFTPTAALGSYELTYTYADPLGCTASDKMTVTVVEVPVAQAGEDRTVCLNSGSFQLAGLPAGGSWSGSEHITPAGKFTPDAVGTFTLRYTHGTGSCETKDEVQVTVNPLPAAPTAIGGLLCPGFGTLLYVANPVGAIAWYDAPTGGNLLSEKPDFYTPALEQTITYYVQTTVEGGCTSVRTPVTVTVRPATPAPVVAPVALCGPGSKAVLVAEGNATVYEWFESATGGNPVFTGRTFETEVLENSRTYYVQASIEGCLSPRTEVNVTVHPVLTNNTVTAVPVICAGQQPAKLLGSQPEGGNSTYTYIWERSLVDPATNPGAVFSAILGATGISYQPDALSRTTWFRRVVKSSACTDVSAAVEVTVTPAISNNIIKNDQTICEGDLPVTLTGEPVSGGNGQYTYIWEKSEDGKNFTAAPGENNKLETYSAPAALAQNTWYRRVVNSGTCNSDISAPVLVTVQPAIRNNKLSFTDLTLCYGEVPAPFTAVEGLTGGDGNYTYIWEISLDKGVTFDAAPGTRTNSGYTAPALTQAAWFRRKVSSGQCYSYSDILKINVAAPISNNLISESQTICEGDAPATLNGSEPGGGYTPQETAAIYAYTWEYATTGPDGNFRAVAQNGQGRDLNPGALTTTTWFRRVARTGACSAISNVVEITVNPQIAQNTVMAPQTIYAGQVPAPLIGSTPTGGNERYAYIWEHSEDGATFSPAPTPNDGKNFSPKALTQNTWFRRRVRSGGCEAISNAVKITITPAIGNNNIQADQVICFGNTPATLTGSEPVGGKGGYTFLWQQSTSGPATGWRTATASGSTQNYSPTALTQETWFRRIVISGTNTDTSAAVMVSVKPAMSNNKISTPQTVCFGTAPSTLLGTLPGGGSGKYIYQWEMSTTGPSTAFTTAPGENNRQDYSPGPLTKTTWFRRLVTSESCEALVSAAIQITVTPQPAAPTAAGTSTCAGQSATLTAKGNGGRLEWYASAAGGNPIATGGTWHTPRLEHTTTYYVQEVAQSCASARLPVVAQVVKSLVFAGDDVTVVKGRSAQLQASGGLTYSWSPATGMDNANIPNPLLTPEETTVYTVTATTAEGCTFTDEVVVTVLPFVSIPNTFTPNRDGINDTWEIENLSQYQNCRVKVFNQWGSQVFSSEGYKAPWDGLHNGKELPIATYYYLIELGQNEKPLSGSVTIVK</sequence>
<dbReference type="CDD" id="cd00146">
    <property type="entry name" value="PKD"/>
    <property type="match status" value="1"/>
</dbReference>
<dbReference type="Proteomes" id="UP001500552">
    <property type="component" value="Unassembled WGS sequence"/>
</dbReference>
<dbReference type="NCBIfam" id="TIGR04131">
    <property type="entry name" value="Bac_Flav_CTERM"/>
    <property type="match status" value="1"/>
</dbReference>
<organism evidence="2 3">
    <name type="scientific">Pontibacter saemangeumensis</name>
    <dbReference type="NCBI Taxonomy" id="1084525"/>
    <lineage>
        <taxon>Bacteria</taxon>
        <taxon>Pseudomonadati</taxon>
        <taxon>Bacteroidota</taxon>
        <taxon>Cytophagia</taxon>
        <taxon>Cytophagales</taxon>
        <taxon>Hymenobacteraceae</taxon>
        <taxon>Pontibacter</taxon>
    </lineage>
</organism>
<dbReference type="InterPro" id="IPR035986">
    <property type="entry name" value="PKD_dom_sf"/>
</dbReference>
<dbReference type="PROSITE" id="PS50093">
    <property type="entry name" value="PKD"/>
    <property type="match status" value="3"/>
</dbReference>
<feature type="domain" description="PKD" evidence="1">
    <location>
        <begin position="434"/>
        <end position="466"/>
    </location>
</feature>
<feature type="domain" description="PKD" evidence="1">
    <location>
        <begin position="112"/>
        <end position="188"/>
    </location>
</feature>
<reference evidence="3" key="1">
    <citation type="journal article" date="2019" name="Int. J. Syst. Evol. Microbiol.">
        <title>The Global Catalogue of Microorganisms (GCM) 10K type strain sequencing project: providing services to taxonomists for standard genome sequencing and annotation.</title>
        <authorList>
            <consortium name="The Broad Institute Genomics Platform"/>
            <consortium name="The Broad Institute Genome Sequencing Center for Infectious Disease"/>
            <person name="Wu L."/>
            <person name="Ma J."/>
        </authorList>
    </citation>
    <scope>NUCLEOTIDE SEQUENCE [LARGE SCALE GENOMIC DNA]</scope>
    <source>
        <strain evidence="3">JCM 17926</strain>
    </source>
</reference>
<dbReference type="Gene3D" id="2.60.40.10">
    <property type="entry name" value="Immunoglobulins"/>
    <property type="match status" value="5"/>
</dbReference>
<dbReference type="Pfam" id="PF19081">
    <property type="entry name" value="Ig_7"/>
    <property type="match status" value="2"/>
</dbReference>
<accession>A0ABP8LXF5</accession>
<evidence type="ECO:0000259" key="1">
    <source>
        <dbReference type="PROSITE" id="PS50093"/>
    </source>
</evidence>